<evidence type="ECO:0000313" key="8">
    <source>
        <dbReference type="WBParaSite" id="TREG1_86960.1"/>
    </source>
</evidence>
<dbReference type="PANTHER" id="PTHR11523:SF28">
    <property type="entry name" value="NA_K-ATPASE BETA SUBUNIT ISOFORM 4-RELATED"/>
    <property type="match status" value="1"/>
</dbReference>
<organism evidence="7 8">
    <name type="scientific">Trichobilharzia regenti</name>
    <name type="common">Nasal bird schistosome</name>
    <dbReference type="NCBI Taxonomy" id="157069"/>
    <lineage>
        <taxon>Eukaryota</taxon>
        <taxon>Metazoa</taxon>
        <taxon>Spiralia</taxon>
        <taxon>Lophotrochozoa</taxon>
        <taxon>Platyhelminthes</taxon>
        <taxon>Trematoda</taxon>
        <taxon>Digenea</taxon>
        <taxon>Strigeidida</taxon>
        <taxon>Schistosomatoidea</taxon>
        <taxon>Schistosomatidae</taxon>
        <taxon>Trichobilharzia</taxon>
    </lineage>
</organism>
<keyword evidence="3" id="KW-0812">Transmembrane</keyword>
<name>A0A183W5U9_TRIRE</name>
<dbReference type="GO" id="GO:0030007">
    <property type="term" value="P:intracellular potassium ion homeostasis"/>
    <property type="evidence" value="ECO:0007669"/>
    <property type="project" value="TreeGrafter"/>
</dbReference>
<dbReference type="AlphaFoldDB" id="A0A183W5U9"/>
<comment type="similarity">
    <text evidence="2">Belongs to the X(+)/potassium ATPases subunit beta family.</text>
</comment>
<dbReference type="WBParaSite" id="TREG1_86960.1">
    <property type="protein sequence ID" value="TREG1_86960.1"/>
    <property type="gene ID" value="TREG1_86960"/>
</dbReference>
<dbReference type="InterPro" id="IPR038702">
    <property type="entry name" value="Na/K_ATPase_sub_beta_sf"/>
</dbReference>
<keyword evidence="5" id="KW-1133">Transmembrane helix</keyword>
<dbReference type="OrthoDB" id="5912413at2759"/>
<evidence type="ECO:0000256" key="1">
    <source>
        <dbReference type="ARBA" id="ARBA00004606"/>
    </source>
</evidence>
<dbReference type="GO" id="GO:0001671">
    <property type="term" value="F:ATPase activator activity"/>
    <property type="evidence" value="ECO:0007669"/>
    <property type="project" value="TreeGrafter"/>
</dbReference>
<dbReference type="GO" id="GO:0036376">
    <property type="term" value="P:sodium ion export across plasma membrane"/>
    <property type="evidence" value="ECO:0007669"/>
    <property type="project" value="TreeGrafter"/>
</dbReference>
<keyword evidence="6" id="KW-0472">Membrane</keyword>
<keyword evidence="4" id="KW-0735">Signal-anchor</keyword>
<proteinExistence type="inferred from homology"/>
<comment type="subcellular location">
    <subcellularLocation>
        <location evidence="1">Membrane</location>
        <topology evidence="1">Single-pass type II membrane protein</topology>
    </subcellularLocation>
</comment>
<protein>
    <submittedName>
        <fullName evidence="8">Sodium/potassium-transporting ATPase subunit beta</fullName>
    </submittedName>
</protein>
<evidence type="ECO:0000256" key="3">
    <source>
        <dbReference type="ARBA" id="ARBA00022692"/>
    </source>
</evidence>
<dbReference type="Gene3D" id="2.60.40.1660">
    <property type="entry name" value="Na, k-atpase alpha subunit"/>
    <property type="match status" value="1"/>
</dbReference>
<sequence>MLTTRLLTEEEKFPSNKHYEGKLYQIKKRFQIMPHLQVICNSRNFWKKLSAQLFYLTSLYSLVCIVFAAYMYILFYFTILADYPKLTGLQNQLKMNPGLSMVPNPSVLTSLINFRTSNPVSYSSMMDEMTAFLSYYQYNLVGGMFASCEDSPTLLNPRRPCRFNLDASGPCNLKNGYGYYEGKPCFAIKLNRIYGWLPDPLVNKTGVLLKCEGLTETDSAYLGKVCYYDSESLKRHHALNTNDDWCDKDFGIFDPMFYPYLNQGGYQSPLVFVHFYNPKRHVIIWVKCYTLAKNIKVNENLNEGSIVFQILVD</sequence>
<keyword evidence="7" id="KW-1185">Reference proteome</keyword>
<dbReference type="Pfam" id="PF00287">
    <property type="entry name" value="Na_K-ATPase"/>
    <property type="match status" value="1"/>
</dbReference>
<dbReference type="GO" id="GO:0006883">
    <property type="term" value="P:intracellular sodium ion homeostasis"/>
    <property type="evidence" value="ECO:0007669"/>
    <property type="project" value="TreeGrafter"/>
</dbReference>
<reference evidence="7" key="1">
    <citation type="submission" date="2022-06" db="EMBL/GenBank/DDBJ databases">
        <authorList>
            <person name="Berger JAMES D."/>
            <person name="Berger JAMES D."/>
        </authorList>
    </citation>
    <scope>NUCLEOTIDE SEQUENCE [LARGE SCALE GENOMIC DNA]</scope>
</reference>
<evidence type="ECO:0000313" key="7">
    <source>
        <dbReference type="Proteomes" id="UP000050795"/>
    </source>
</evidence>
<dbReference type="GO" id="GO:0005890">
    <property type="term" value="C:sodium:potassium-exchanging ATPase complex"/>
    <property type="evidence" value="ECO:0007669"/>
    <property type="project" value="InterPro"/>
</dbReference>
<evidence type="ECO:0000256" key="4">
    <source>
        <dbReference type="ARBA" id="ARBA00022968"/>
    </source>
</evidence>
<dbReference type="PANTHER" id="PTHR11523">
    <property type="entry name" value="SODIUM/POTASSIUM-DEPENDENT ATPASE BETA SUBUNIT"/>
    <property type="match status" value="1"/>
</dbReference>
<evidence type="ECO:0000256" key="6">
    <source>
        <dbReference type="ARBA" id="ARBA00023136"/>
    </source>
</evidence>
<dbReference type="GO" id="GO:1990573">
    <property type="term" value="P:potassium ion import across plasma membrane"/>
    <property type="evidence" value="ECO:0007669"/>
    <property type="project" value="TreeGrafter"/>
</dbReference>
<dbReference type="InterPro" id="IPR000402">
    <property type="entry name" value="Na/K_ATPase_sub_beta"/>
</dbReference>
<reference evidence="8" key="2">
    <citation type="submission" date="2023-11" db="UniProtKB">
        <authorList>
            <consortium name="WormBaseParasite"/>
        </authorList>
    </citation>
    <scope>IDENTIFICATION</scope>
</reference>
<evidence type="ECO:0000256" key="5">
    <source>
        <dbReference type="ARBA" id="ARBA00022989"/>
    </source>
</evidence>
<accession>A0A183W5U9</accession>
<evidence type="ECO:0000256" key="2">
    <source>
        <dbReference type="ARBA" id="ARBA00005876"/>
    </source>
</evidence>
<dbReference type="Proteomes" id="UP000050795">
    <property type="component" value="Unassembled WGS sequence"/>
</dbReference>